<gene>
    <name evidence="1" type="ORF">STPYR_12756</name>
</gene>
<protein>
    <submittedName>
        <fullName evidence="1">Uncharacterized protein</fullName>
    </submittedName>
</protein>
<reference evidence="1" key="1">
    <citation type="submission" date="2016-03" db="EMBL/GenBank/DDBJ databases">
        <authorList>
            <person name="Ploux O."/>
        </authorList>
    </citation>
    <scope>NUCLEOTIDE SEQUENCE</scope>
    <source>
        <strain evidence="1">UC10</strain>
    </source>
</reference>
<name>A0A1Y5Q6F4_9GAMM</name>
<dbReference type="AlphaFoldDB" id="A0A1Y5Q6F4"/>
<sequence>MQQISTPLPASVPLCAPGHHPHLVETWGAPQGHRIGAPCPHTYHIECHRCGMATVPTASRALAESRWTHPTSQHRIPIAGLRRAREQACAAPVAVIAPALA</sequence>
<organism evidence="1">
    <name type="scientific">uncultured Stenotrophomonas sp</name>
    <dbReference type="NCBI Taxonomy" id="165438"/>
    <lineage>
        <taxon>Bacteria</taxon>
        <taxon>Pseudomonadati</taxon>
        <taxon>Pseudomonadota</taxon>
        <taxon>Gammaproteobacteria</taxon>
        <taxon>Lysobacterales</taxon>
        <taxon>Lysobacteraceae</taxon>
        <taxon>Stenotrophomonas</taxon>
        <taxon>environmental samples</taxon>
    </lineage>
</organism>
<dbReference type="EMBL" id="FLTS01000001">
    <property type="protein sequence ID" value="SBV37813.1"/>
    <property type="molecule type" value="Genomic_DNA"/>
</dbReference>
<accession>A0A1Y5Q6F4</accession>
<evidence type="ECO:0000313" key="1">
    <source>
        <dbReference type="EMBL" id="SBV37813.1"/>
    </source>
</evidence>
<proteinExistence type="predicted"/>